<evidence type="ECO:0000313" key="2">
    <source>
        <dbReference type="Proteomes" id="UP000239462"/>
    </source>
</evidence>
<dbReference type="KEGG" id="mmad:MMJJ_08810"/>
<dbReference type="EC" id="3.5.1.-" evidence="1"/>
<organism evidence="1 2">
    <name type="scientific">Methanococcus maripaludis</name>
    <name type="common">Methanococcus deltae</name>
    <dbReference type="NCBI Taxonomy" id="39152"/>
    <lineage>
        <taxon>Archaea</taxon>
        <taxon>Methanobacteriati</taxon>
        <taxon>Methanobacteriota</taxon>
        <taxon>Methanomada group</taxon>
        <taxon>Methanococci</taxon>
        <taxon>Methanococcales</taxon>
        <taxon>Methanococcaceae</taxon>
        <taxon>Methanococcus</taxon>
    </lineage>
</organism>
<dbReference type="SUPFAM" id="SSF52467">
    <property type="entry name" value="DHS-like NAD/FAD-binding domain"/>
    <property type="match status" value="1"/>
</dbReference>
<keyword evidence="1" id="KW-0378">Hydrolase</keyword>
<dbReference type="RefSeq" id="WP_104837843.1">
    <property type="nucleotide sequence ID" value="NZ_CP026606.1"/>
</dbReference>
<dbReference type="AlphaFoldDB" id="A0A2L1CAA0"/>
<dbReference type="GO" id="GO:0016787">
    <property type="term" value="F:hydrolase activity"/>
    <property type="evidence" value="ECO:0007669"/>
    <property type="project" value="UniProtKB-KW"/>
</dbReference>
<dbReference type="Proteomes" id="UP000239462">
    <property type="component" value="Chromosome"/>
</dbReference>
<reference evidence="2" key="1">
    <citation type="journal article" date="2018" name="Genome Announc.">
        <title>Complete Genome Sequence of the Methanococcus maripaludis Type Strain JJ (DSM 2067), a Model for Selenoprotein Synthesis in Archaea.</title>
        <authorList>
            <person name="Poehlein A."/>
            <person name="Heym D."/>
            <person name="Quitzke V."/>
            <person name="Fersch J."/>
            <person name="Daniel R."/>
            <person name="Rother M."/>
        </authorList>
    </citation>
    <scope>NUCLEOTIDE SEQUENCE [LARGE SCALE GENOMIC DNA]</scope>
    <source>
        <strain evidence="2">DSM 2067</strain>
    </source>
</reference>
<accession>A0A2L1CAA0</accession>
<dbReference type="EMBL" id="CP026606">
    <property type="protein sequence ID" value="AVB76291.1"/>
    <property type="molecule type" value="Genomic_DNA"/>
</dbReference>
<dbReference type="Gene3D" id="3.40.50.1220">
    <property type="entry name" value="TPP-binding domain"/>
    <property type="match status" value="1"/>
</dbReference>
<gene>
    <name evidence="1" type="primary">cobB_1</name>
    <name evidence="1" type="ORF">MMJJ_08810</name>
</gene>
<dbReference type="InterPro" id="IPR029035">
    <property type="entry name" value="DHS-like_NAD/FAD-binding_dom"/>
</dbReference>
<name>A0A2L1CAA0_METMI</name>
<evidence type="ECO:0000313" key="1">
    <source>
        <dbReference type="EMBL" id="AVB76291.1"/>
    </source>
</evidence>
<protein>
    <submittedName>
        <fullName evidence="1">NAD-dependent protein deacetylase</fullName>
        <ecNumber evidence="1">3.5.1.-</ecNumber>
    </submittedName>
</protein>
<proteinExistence type="predicted"/>
<dbReference type="GeneID" id="36101969"/>
<dbReference type="Pfam" id="PF13289">
    <property type="entry name" value="SIR2_2"/>
    <property type="match status" value="1"/>
</dbReference>
<sequence>MENLNEILEKFDFRSMSKGQLSFFVGSGISYDSGLPSVNEFIKEILLKMVNQEDAERILKKDIAFEVYMEFLNNESAELLKVYDCGIPNSNHVLMAKLAKQGFLGSIYTTNFDELIEKAMIDEGMVENRDYKVYRTEKDLENSLNDENILKIYKIHGCISNVDSLKHTIKNVANQNNLEIRAKVLEDMLYNDDSLIFMGYSFSDFYDINPIFKKCSNLEKKIAVVNHSKSDVSKKEFLKSYDFHEVFMDTNEFVKTIWELYSENIGGYTDLSFKNNEWKIKIKIWSKNVESRLKNYVISQFLRNVGEWDLSENYSLKALFSENIIERLCALEFYAQKNLKIGKHTQVEKICLGALDHIKLLINELKSQNTDKEVLKHIYAFQLPFYITISTSYLETKRYIEAKPILDKALVVAKNMNNNSEYCILPNYSEYFFRIGYYCHALTINFKLESYYRNSGELYAYIQTLRHVYECYSKLGLEHMGLKYLMDAKNSLVELKDPRTLILEAYINALLLKSDLYFPADINCDEKDPYAKQLLFRNLMFFKRDILKNKLLK</sequence>